<feature type="compositionally biased region" description="Polar residues" evidence="3">
    <location>
        <begin position="168"/>
        <end position="184"/>
    </location>
</feature>
<gene>
    <name evidence="5" type="ORF">TRICI_003972</name>
</gene>
<dbReference type="PANTHER" id="PTHR12585">
    <property type="entry name" value="SCC1 / RAD21 FAMILY MEMBER"/>
    <property type="match status" value="1"/>
</dbReference>
<dbReference type="PANTHER" id="PTHR12585:SF69">
    <property type="entry name" value="FI11703P"/>
    <property type="match status" value="1"/>
</dbReference>
<dbReference type="Pfam" id="PF04825">
    <property type="entry name" value="Rad21_Rec8_N"/>
    <property type="match status" value="1"/>
</dbReference>
<dbReference type="OrthoDB" id="5427633at2759"/>
<feature type="region of interest" description="Disordered" evidence="3">
    <location>
        <begin position="348"/>
        <end position="396"/>
    </location>
</feature>
<dbReference type="InterPro" id="IPR039781">
    <property type="entry name" value="Rad21/Rec8-like"/>
</dbReference>
<dbReference type="VEuPathDB" id="FungiDB:TRICI_003972"/>
<dbReference type="EMBL" id="SWFS01000296">
    <property type="protein sequence ID" value="KAA8910961.1"/>
    <property type="molecule type" value="Genomic_DNA"/>
</dbReference>
<sequence length="490" mass="53911">MFFTDQLLSRKSSIGVAWLMSTLGQKEHRVQKRDILSASVIDICRTLQDPVTPMALRLTSQLLHGTVLIYNQQTGYLLSDAKAAAQSLVLGAQDTTVSKSTSFQVTDASLPNDPLFTLDFGLVPELPPEADLSLDMSQAGGGVGSEEPIGTMADFALEARYEAQADTDNNNINNVQGRPSSVSTPGTGRGRLSSLGPGSEELPGDDMDLGLDFEWDRDEPLALPMDDDRPPIPASSGQDQSRDLDGDLPMTPGPTPPQRVVKTRARRATVLDAQTTLSTDEVQEFQDNYELQMQQNKRRRLDTRGRYVSVARPGNYELLSIIVGRPIHRLGFLDISLEDEDFAAPGLLEDIGRPHSRQSSVEFGRRGDTPRFSRTPSVLNLPRSSQTPVDSDSQQLHDLPERLDDGFQALSPIDDDMSFSEDLNDTNRLLTQLQQIDKPEISFVTDVCPPESTSKATAAREFYNILSLATARSVKISSPQDDFDFFVKLV</sequence>
<dbReference type="GO" id="GO:0007064">
    <property type="term" value="P:mitotic sister chromatid cohesion"/>
    <property type="evidence" value="ECO:0007669"/>
    <property type="project" value="TreeGrafter"/>
</dbReference>
<dbReference type="InterPro" id="IPR006910">
    <property type="entry name" value="Rad21_Rec8_N"/>
</dbReference>
<feature type="compositionally biased region" description="Low complexity" evidence="3">
    <location>
        <begin position="190"/>
        <end position="201"/>
    </location>
</feature>
<comment type="subcellular location">
    <subcellularLocation>
        <location evidence="1">Nucleus</location>
    </subcellularLocation>
</comment>
<evidence type="ECO:0000313" key="6">
    <source>
        <dbReference type="Proteomes" id="UP000761534"/>
    </source>
</evidence>
<dbReference type="GO" id="GO:0005634">
    <property type="term" value="C:nucleus"/>
    <property type="evidence" value="ECO:0007669"/>
    <property type="project" value="UniProtKB-SubCell"/>
</dbReference>
<evidence type="ECO:0000256" key="2">
    <source>
        <dbReference type="ARBA" id="ARBA00023242"/>
    </source>
</evidence>
<organism evidence="5 6">
    <name type="scientific">Trichomonascus ciferrii</name>
    <dbReference type="NCBI Taxonomy" id="44093"/>
    <lineage>
        <taxon>Eukaryota</taxon>
        <taxon>Fungi</taxon>
        <taxon>Dikarya</taxon>
        <taxon>Ascomycota</taxon>
        <taxon>Saccharomycotina</taxon>
        <taxon>Dipodascomycetes</taxon>
        <taxon>Dipodascales</taxon>
        <taxon>Trichomonascaceae</taxon>
        <taxon>Trichomonascus</taxon>
        <taxon>Trichomonascus ciferrii complex</taxon>
    </lineage>
</organism>
<name>A0A642V1T7_9ASCO</name>
<dbReference type="GO" id="GO:0030892">
    <property type="term" value="C:mitotic cohesin complex"/>
    <property type="evidence" value="ECO:0007669"/>
    <property type="project" value="TreeGrafter"/>
</dbReference>
<evidence type="ECO:0000259" key="4">
    <source>
        <dbReference type="Pfam" id="PF04825"/>
    </source>
</evidence>
<keyword evidence="2" id="KW-0539">Nucleus</keyword>
<feature type="compositionally biased region" description="Acidic residues" evidence="3">
    <location>
        <begin position="202"/>
        <end position="217"/>
    </location>
</feature>
<protein>
    <recommendedName>
        <fullName evidence="4">Rad21/Rec8-like protein N-terminal domain-containing protein</fullName>
    </recommendedName>
</protein>
<dbReference type="GO" id="GO:0003682">
    <property type="term" value="F:chromatin binding"/>
    <property type="evidence" value="ECO:0007669"/>
    <property type="project" value="TreeGrafter"/>
</dbReference>
<comment type="caution">
    <text evidence="5">The sequence shown here is derived from an EMBL/GenBank/DDBJ whole genome shotgun (WGS) entry which is preliminary data.</text>
</comment>
<proteinExistence type="predicted"/>
<feature type="domain" description="Rad21/Rec8-like protein N-terminal" evidence="4">
    <location>
        <begin position="1"/>
        <end position="91"/>
    </location>
</feature>
<accession>A0A642V1T7</accession>
<reference evidence="5" key="1">
    <citation type="journal article" date="2019" name="G3 (Bethesda)">
        <title>Genome Assemblies of Two Rare Opportunistic Yeast Pathogens: Diutina rugosa (syn. Candida rugosa) and Trichomonascus ciferrii (syn. Candida ciferrii).</title>
        <authorList>
            <person name="Mixao V."/>
            <person name="Saus E."/>
            <person name="Hansen A.P."/>
            <person name="Lass-Florl C."/>
            <person name="Gabaldon T."/>
        </authorList>
    </citation>
    <scope>NUCLEOTIDE SEQUENCE</scope>
    <source>
        <strain evidence="5">CBS 4856</strain>
    </source>
</reference>
<evidence type="ECO:0000313" key="5">
    <source>
        <dbReference type="EMBL" id="KAA8910961.1"/>
    </source>
</evidence>
<evidence type="ECO:0000256" key="3">
    <source>
        <dbReference type="SAM" id="MobiDB-lite"/>
    </source>
</evidence>
<feature type="region of interest" description="Disordered" evidence="3">
    <location>
        <begin position="168"/>
        <end position="260"/>
    </location>
</feature>
<evidence type="ECO:0000256" key="1">
    <source>
        <dbReference type="ARBA" id="ARBA00004123"/>
    </source>
</evidence>
<dbReference type="GO" id="GO:1990414">
    <property type="term" value="P:replication-born double-strand break repair via sister chromatid exchange"/>
    <property type="evidence" value="ECO:0007669"/>
    <property type="project" value="TreeGrafter"/>
</dbReference>
<feature type="compositionally biased region" description="Polar residues" evidence="3">
    <location>
        <begin position="372"/>
        <end position="396"/>
    </location>
</feature>
<dbReference type="Proteomes" id="UP000761534">
    <property type="component" value="Unassembled WGS sequence"/>
</dbReference>
<keyword evidence="6" id="KW-1185">Reference proteome</keyword>
<dbReference type="AlphaFoldDB" id="A0A642V1T7"/>